<comment type="caution">
    <text evidence="1">The sequence shown here is derived from an EMBL/GenBank/DDBJ whole genome shotgun (WGS) entry which is preliminary data.</text>
</comment>
<dbReference type="EMBL" id="JAPJDA010000005">
    <property type="protein sequence ID" value="MCX2837391.1"/>
    <property type="molecule type" value="Genomic_DNA"/>
</dbReference>
<dbReference type="RefSeq" id="WP_266068610.1">
    <property type="nucleotide sequence ID" value="NZ_JAPJDA010000005.1"/>
</dbReference>
<dbReference type="AlphaFoldDB" id="A0A9X3CVD1"/>
<reference evidence="1" key="1">
    <citation type="submission" date="2022-11" db="EMBL/GenBank/DDBJ databases">
        <title>Salinimicrobium profundisediminis sp. nov., isolated from deep-sea sediment of the Mariana Trench.</title>
        <authorList>
            <person name="Fu H."/>
        </authorList>
    </citation>
    <scope>NUCLEOTIDE SEQUENCE</scope>
    <source>
        <strain evidence="1">MT39</strain>
    </source>
</reference>
<dbReference type="Proteomes" id="UP001148482">
    <property type="component" value="Unassembled WGS sequence"/>
</dbReference>
<sequence length="227" mass="26652">MNLILTCEHAGNEIPQEYEQLFSEAQEVLETHRGYDPGALDLFQELSPLAVFRQEYMISRLLVEPNRSLGHPQLFSEFTAQLQEAQKEQILEDFYIPYRTYIESRIGDLISAGKEIVHISVHSFTPELNGEVRNADIGLLFDPARKSEVKFCERFEESLLQQNENLRVRFNYPYLGIDDGFTTYLRQKFPQQYLGIELEVNQKFVQNNKMEKHFKNDIFEALFRLMS</sequence>
<dbReference type="Gene3D" id="3.40.630.40">
    <property type="entry name" value="Zn-dependent exopeptidases"/>
    <property type="match status" value="1"/>
</dbReference>
<gene>
    <name evidence="1" type="ORF">OQ279_04440</name>
</gene>
<proteinExistence type="predicted"/>
<evidence type="ECO:0000313" key="2">
    <source>
        <dbReference type="Proteomes" id="UP001148482"/>
    </source>
</evidence>
<accession>A0A9X3CVD1</accession>
<dbReference type="InterPro" id="IPR007709">
    <property type="entry name" value="N-FG_amidohydro"/>
</dbReference>
<dbReference type="Pfam" id="PF05013">
    <property type="entry name" value="FGase"/>
    <property type="match status" value="1"/>
</dbReference>
<evidence type="ECO:0000313" key="1">
    <source>
        <dbReference type="EMBL" id="MCX2837391.1"/>
    </source>
</evidence>
<name>A0A9X3CVD1_9FLAO</name>
<protein>
    <submittedName>
        <fullName evidence="1">N-formylglutamate amidohydrolase</fullName>
    </submittedName>
</protein>
<dbReference type="SUPFAM" id="SSF53187">
    <property type="entry name" value="Zn-dependent exopeptidases"/>
    <property type="match status" value="1"/>
</dbReference>
<keyword evidence="2" id="KW-1185">Reference proteome</keyword>
<organism evidence="1 2">
    <name type="scientific">Salinimicrobium profundisediminis</name>
    <dbReference type="NCBI Taxonomy" id="2994553"/>
    <lineage>
        <taxon>Bacteria</taxon>
        <taxon>Pseudomonadati</taxon>
        <taxon>Bacteroidota</taxon>
        <taxon>Flavobacteriia</taxon>
        <taxon>Flavobacteriales</taxon>
        <taxon>Flavobacteriaceae</taxon>
        <taxon>Salinimicrobium</taxon>
    </lineage>
</organism>